<dbReference type="Proteomes" id="UP000886998">
    <property type="component" value="Unassembled WGS sequence"/>
</dbReference>
<feature type="non-terminal residue" evidence="1">
    <location>
        <position position="1"/>
    </location>
</feature>
<accession>A0A8X6M9K1</accession>
<sequence>NPRAPFFEARVVTHPLFHRSLSCSLQDALPCLSSEIEPSPHYKS</sequence>
<gene>
    <name evidence="1" type="ORF">TNIN_447441</name>
</gene>
<evidence type="ECO:0000313" key="2">
    <source>
        <dbReference type="Proteomes" id="UP000886998"/>
    </source>
</evidence>
<evidence type="ECO:0000313" key="1">
    <source>
        <dbReference type="EMBL" id="GFS33776.1"/>
    </source>
</evidence>
<proteinExistence type="predicted"/>
<organism evidence="1 2">
    <name type="scientific">Trichonephila inaurata madagascariensis</name>
    <dbReference type="NCBI Taxonomy" id="2747483"/>
    <lineage>
        <taxon>Eukaryota</taxon>
        <taxon>Metazoa</taxon>
        <taxon>Ecdysozoa</taxon>
        <taxon>Arthropoda</taxon>
        <taxon>Chelicerata</taxon>
        <taxon>Arachnida</taxon>
        <taxon>Araneae</taxon>
        <taxon>Araneomorphae</taxon>
        <taxon>Entelegynae</taxon>
        <taxon>Araneoidea</taxon>
        <taxon>Nephilidae</taxon>
        <taxon>Trichonephila</taxon>
        <taxon>Trichonephila inaurata</taxon>
    </lineage>
</organism>
<dbReference type="AlphaFoldDB" id="A0A8X6M9K1"/>
<protein>
    <submittedName>
        <fullName evidence="1">Uncharacterized protein</fullName>
    </submittedName>
</protein>
<comment type="caution">
    <text evidence="1">The sequence shown here is derived from an EMBL/GenBank/DDBJ whole genome shotgun (WGS) entry which is preliminary data.</text>
</comment>
<keyword evidence="2" id="KW-1185">Reference proteome</keyword>
<reference evidence="1" key="1">
    <citation type="submission" date="2020-08" db="EMBL/GenBank/DDBJ databases">
        <title>Multicomponent nature underlies the extraordinary mechanical properties of spider dragline silk.</title>
        <authorList>
            <person name="Kono N."/>
            <person name="Nakamura H."/>
            <person name="Mori M."/>
            <person name="Yoshida Y."/>
            <person name="Ohtoshi R."/>
            <person name="Malay A.D."/>
            <person name="Moran D.A.P."/>
            <person name="Tomita M."/>
            <person name="Numata K."/>
            <person name="Arakawa K."/>
        </authorList>
    </citation>
    <scope>NUCLEOTIDE SEQUENCE</scope>
</reference>
<dbReference type="EMBL" id="BMAV01024537">
    <property type="protein sequence ID" value="GFS33776.1"/>
    <property type="molecule type" value="Genomic_DNA"/>
</dbReference>
<name>A0A8X6M9K1_9ARAC</name>